<dbReference type="AlphaFoldDB" id="A0A1L3I6A7"/>
<dbReference type="STRING" id="1844006.PhaeoP97_02310"/>
<dbReference type="OrthoDB" id="7689275at2"/>
<dbReference type="Proteomes" id="UP000183859">
    <property type="component" value="Chromosome"/>
</dbReference>
<evidence type="ECO:0000313" key="2">
    <source>
        <dbReference type="EMBL" id="APG47704.1"/>
    </source>
</evidence>
<sequence length="93" mass="10134">MQRLGDPLQHMRLMARMGQASGVDLTCAFATGRIGQPEWAAMITRCRGCAEMLRCQQFLAKSELPQQETQNGGAAVGPMPDCRNAAALVQLRD</sequence>
<dbReference type="InterPro" id="IPR045601">
    <property type="entry name" value="DUF6455"/>
</dbReference>
<feature type="domain" description="DUF6455" evidence="1">
    <location>
        <begin position="1"/>
        <end position="92"/>
    </location>
</feature>
<dbReference type="RefSeq" id="WP_072505148.1">
    <property type="nucleotide sequence ID" value="NZ_CP016364.1"/>
</dbReference>
<dbReference type="EMBL" id="CP016364">
    <property type="protein sequence ID" value="APG47704.1"/>
    <property type="molecule type" value="Genomic_DNA"/>
</dbReference>
<keyword evidence="3" id="KW-1185">Reference proteome</keyword>
<evidence type="ECO:0000259" key="1">
    <source>
        <dbReference type="Pfam" id="PF20056"/>
    </source>
</evidence>
<protein>
    <recommendedName>
        <fullName evidence="1">DUF6455 domain-containing protein</fullName>
    </recommendedName>
</protein>
<dbReference type="KEGG" id="php:PhaeoP97_02310"/>
<dbReference type="Pfam" id="PF20056">
    <property type="entry name" value="DUF6455"/>
    <property type="match status" value="1"/>
</dbReference>
<organism evidence="2 3">
    <name type="scientific">Phaeobacter porticola</name>
    <dbReference type="NCBI Taxonomy" id="1844006"/>
    <lineage>
        <taxon>Bacteria</taxon>
        <taxon>Pseudomonadati</taxon>
        <taxon>Pseudomonadota</taxon>
        <taxon>Alphaproteobacteria</taxon>
        <taxon>Rhodobacterales</taxon>
        <taxon>Roseobacteraceae</taxon>
        <taxon>Phaeobacter</taxon>
    </lineage>
</organism>
<name>A0A1L3I6A7_9RHOB</name>
<accession>A0A1L3I6A7</accession>
<proteinExistence type="predicted"/>
<reference evidence="3" key="1">
    <citation type="submission" date="2016-07" db="EMBL/GenBank/DDBJ databases">
        <title>Phaeobacter portensis sp. nov., a tropodithietic acid producing bacterium isolated from a German harbor.</title>
        <authorList>
            <person name="Freese H.M."/>
            <person name="Bunk B."/>
            <person name="Breider S."/>
            <person name="Brinkhoff T."/>
        </authorList>
    </citation>
    <scope>NUCLEOTIDE SEQUENCE [LARGE SCALE GENOMIC DNA]</scope>
    <source>
        <strain evidence="3">P97</strain>
    </source>
</reference>
<gene>
    <name evidence="2" type="ORF">PhaeoP97_02310</name>
</gene>
<evidence type="ECO:0000313" key="3">
    <source>
        <dbReference type="Proteomes" id="UP000183859"/>
    </source>
</evidence>